<dbReference type="SMART" id="SM00849">
    <property type="entry name" value="Lactamase_B"/>
    <property type="match status" value="1"/>
</dbReference>
<proteinExistence type="predicted"/>
<dbReference type="PANTHER" id="PTHR13754">
    <property type="entry name" value="METALLO-BETA-LACTAMASE SUPERFAMILY PROTEIN"/>
    <property type="match status" value="1"/>
</dbReference>
<dbReference type="InterPro" id="IPR001279">
    <property type="entry name" value="Metallo-B-lactamas"/>
</dbReference>
<dbReference type="Gene3D" id="3.60.15.10">
    <property type="entry name" value="Ribonuclease Z/Hydroxyacylglutathione hydrolase-like"/>
    <property type="match status" value="1"/>
</dbReference>
<dbReference type="CDD" id="cd07713">
    <property type="entry name" value="DHPS-like_MBL-fold"/>
    <property type="match status" value="1"/>
</dbReference>
<keyword evidence="3" id="KW-1185">Reference proteome</keyword>
<organism evidence="2 3">
    <name type="scientific">Citrobacter telavivensis</name>
    <dbReference type="NCBI Taxonomy" id="2653932"/>
    <lineage>
        <taxon>Bacteria</taxon>
        <taxon>Pseudomonadati</taxon>
        <taxon>Pseudomonadota</taxon>
        <taxon>Gammaproteobacteria</taxon>
        <taxon>Enterobacterales</taxon>
        <taxon>Enterobacteriaceae</taxon>
        <taxon>Citrobacter</taxon>
    </lineage>
</organism>
<evidence type="ECO:0000313" key="3">
    <source>
        <dbReference type="Proteomes" id="UP000475079"/>
    </source>
</evidence>
<gene>
    <name evidence="2" type="ORF">GBB84_11135</name>
</gene>
<dbReference type="GO" id="GO:0016740">
    <property type="term" value="F:transferase activity"/>
    <property type="evidence" value="ECO:0007669"/>
    <property type="project" value="TreeGrafter"/>
</dbReference>
<dbReference type="Pfam" id="PF00753">
    <property type="entry name" value="Lactamase_B"/>
    <property type="match status" value="1"/>
</dbReference>
<dbReference type="InterPro" id="IPR041712">
    <property type="entry name" value="DHPS-like_MBL-fold"/>
</dbReference>
<reference evidence="2 3" key="1">
    <citation type="submission" date="2019-10" db="EMBL/GenBank/DDBJ databases">
        <title>Characterization of a new Citrobacter species.</title>
        <authorList>
            <person name="Goncalves Ribeiro T."/>
            <person name="Izdebski R."/>
            <person name="Urbanowicz P."/>
            <person name="Carmeli Y."/>
            <person name="Gniadkowski M."/>
            <person name="Peixe L."/>
        </authorList>
    </citation>
    <scope>NUCLEOTIDE SEQUENCE [LARGE SCALE GENOMIC DNA]</scope>
    <source>
        <strain evidence="2 3">NMI7905_11</strain>
    </source>
</reference>
<name>A0A6L5E7K3_9ENTR</name>
<evidence type="ECO:0000259" key="1">
    <source>
        <dbReference type="SMART" id="SM00849"/>
    </source>
</evidence>
<protein>
    <submittedName>
        <fullName evidence="2">MBL fold metallo-hydrolase</fullName>
    </submittedName>
</protein>
<dbReference type="PANTHER" id="PTHR13754:SF18">
    <property type="entry name" value="7,8-DIHYDROPTERIN-6-METHYL-4-(BETA-D-RIBOFURANOSYL)-AMINOBENZENE-5'-PHOSPHATE SYNTHASE"/>
    <property type="match status" value="1"/>
</dbReference>
<dbReference type="Proteomes" id="UP000475079">
    <property type="component" value="Unassembled WGS sequence"/>
</dbReference>
<dbReference type="GO" id="GO:0016787">
    <property type="term" value="F:hydrolase activity"/>
    <property type="evidence" value="ECO:0007669"/>
    <property type="project" value="UniProtKB-KW"/>
</dbReference>
<dbReference type="InterPro" id="IPR036866">
    <property type="entry name" value="RibonucZ/Hydroxyglut_hydro"/>
</dbReference>
<dbReference type="EMBL" id="WHIY01000007">
    <property type="protein sequence ID" value="MPQ51459.1"/>
    <property type="molecule type" value="Genomic_DNA"/>
</dbReference>
<comment type="caution">
    <text evidence="2">The sequence shown here is derived from an EMBL/GenBank/DDBJ whole genome shotgun (WGS) entry which is preliminary data.</text>
</comment>
<keyword evidence="2" id="KW-0378">Hydrolase</keyword>
<feature type="domain" description="Metallo-beta-lactamase" evidence="1">
    <location>
        <begin position="21"/>
        <end position="249"/>
    </location>
</feature>
<dbReference type="InterPro" id="IPR052926">
    <property type="entry name" value="Metallo-beta-lactamase_dom"/>
</dbReference>
<accession>A0A6L5E7K3</accession>
<dbReference type="AlphaFoldDB" id="A0A6L5E7K3"/>
<dbReference type="SUPFAM" id="SSF56281">
    <property type="entry name" value="Metallo-hydrolase/oxidoreductase"/>
    <property type="match status" value="1"/>
</dbReference>
<evidence type="ECO:0000313" key="2">
    <source>
        <dbReference type="EMBL" id="MPQ51459.1"/>
    </source>
</evidence>
<sequence length="278" mass="30936">MKLTILVDNNTYIDRYLTGEPGVSYFIECSGLKLLFDVGYSDVFLKNAQILGIDLTRIDKIVLSHGHNDHTWGLNHLFQYYDRIPSPPEKKVDIIAHPATFVPKFYHSKPIGMNHNAFCFDYFFNVVSSTRPLELSENITFLGQIPRLNHYEAQHPVGHTHNNEGELTTDYVIDDSAMAIKTKDGLVIVTGCSHAGICNIIEYAKSVTGESRIASVIGGFHLLNADESLLSETGKYLSALSADTLYPSHCTDLAAKIHLSRYVDLKEAGVGLTLNFPM</sequence>
<dbReference type="RefSeq" id="WP_152404216.1">
    <property type="nucleotide sequence ID" value="NZ_WHIY01000007.1"/>
</dbReference>